<comment type="caution">
    <text evidence="1">The sequence shown here is derived from an EMBL/GenBank/DDBJ whole genome shotgun (WGS) entry which is preliminary data.</text>
</comment>
<dbReference type="InterPro" id="IPR032675">
    <property type="entry name" value="LRR_dom_sf"/>
</dbReference>
<protein>
    <recommendedName>
        <fullName evidence="3">F-box domain-containing protein</fullName>
    </recommendedName>
</protein>
<evidence type="ECO:0000313" key="2">
    <source>
        <dbReference type="Proteomes" id="UP001221757"/>
    </source>
</evidence>
<reference evidence="1" key="1">
    <citation type="submission" date="2023-03" db="EMBL/GenBank/DDBJ databases">
        <title>Massive genome expansion in bonnet fungi (Mycena s.s.) driven by repeated elements and novel gene families across ecological guilds.</title>
        <authorList>
            <consortium name="Lawrence Berkeley National Laboratory"/>
            <person name="Harder C.B."/>
            <person name="Miyauchi S."/>
            <person name="Viragh M."/>
            <person name="Kuo A."/>
            <person name="Thoen E."/>
            <person name="Andreopoulos B."/>
            <person name="Lu D."/>
            <person name="Skrede I."/>
            <person name="Drula E."/>
            <person name="Henrissat B."/>
            <person name="Morin E."/>
            <person name="Kohler A."/>
            <person name="Barry K."/>
            <person name="LaButti K."/>
            <person name="Morin E."/>
            <person name="Salamov A."/>
            <person name="Lipzen A."/>
            <person name="Mereny Z."/>
            <person name="Hegedus B."/>
            <person name="Baldrian P."/>
            <person name="Stursova M."/>
            <person name="Weitz H."/>
            <person name="Taylor A."/>
            <person name="Grigoriev I.V."/>
            <person name="Nagy L.G."/>
            <person name="Martin F."/>
            <person name="Kauserud H."/>
        </authorList>
    </citation>
    <scope>NUCLEOTIDE SEQUENCE</scope>
    <source>
        <strain evidence="1">CBHHK067</strain>
    </source>
</reference>
<dbReference type="Gene3D" id="3.80.10.10">
    <property type="entry name" value="Ribonuclease Inhibitor"/>
    <property type="match status" value="1"/>
</dbReference>
<dbReference type="AlphaFoldDB" id="A0AAD7MBH4"/>
<dbReference type="Proteomes" id="UP001221757">
    <property type="component" value="Unassembled WGS sequence"/>
</dbReference>
<dbReference type="Gene3D" id="1.20.1280.50">
    <property type="match status" value="1"/>
</dbReference>
<name>A0AAD7MBH4_MYCRO</name>
<evidence type="ECO:0000313" key="1">
    <source>
        <dbReference type="EMBL" id="KAJ7709442.1"/>
    </source>
</evidence>
<organism evidence="1 2">
    <name type="scientific">Mycena rosella</name>
    <name type="common">Pink bonnet</name>
    <name type="synonym">Agaricus rosellus</name>
    <dbReference type="NCBI Taxonomy" id="1033263"/>
    <lineage>
        <taxon>Eukaryota</taxon>
        <taxon>Fungi</taxon>
        <taxon>Dikarya</taxon>
        <taxon>Basidiomycota</taxon>
        <taxon>Agaricomycotina</taxon>
        <taxon>Agaricomycetes</taxon>
        <taxon>Agaricomycetidae</taxon>
        <taxon>Agaricales</taxon>
        <taxon>Marasmiineae</taxon>
        <taxon>Mycenaceae</taxon>
        <taxon>Mycena</taxon>
    </lineage>
</organism>
<dbReference type="SUPFAM" id="SSF52047">
    <property type="entry name" value="RNI-like"/>
    <property type="match status" value="1"/>
</dbReference>
<proteinExistence type="predicted"/>
<accession>A0AAD7MBH4</accession>
<evidence type="ECO:0008006" key="3">
    <source>
        <dbReference type="Google" id="ProtNLM"/>
    </source>
</evidence>
<gene>
    <name evidence="1" type="ORF">B0H17DRAFT_226921</name>
</gene>
<sequence length="465" mass="53094">MPSHSSDLRHIIAETTAQIEHFQSLIANLLAKRELAQLQLDSIVYPVLTLPPEITSEIFYHCLPASHHWNSADPGKAPMLLTHVCRAWREIALSTPALWAEFAGLRSSGNYARIFETWLSRAGTLPLSIRLHAGYLDLGDDIFQTFARCSCKVRSLELSMRDKHFHEMERARDRWSFPLLQILELHGDRFQMERPIELFIDSPRLREVSIKELPPLSISLPWQQLTKFASSLWTVADCLKIFCLIPNLKECTFANCELEEDPDLPVLSHSNLQSLTLLDDDGFIIGLNTLNFLSLPALRTFVLEFSVDELAFEDIFNAFLSRSSPPLRKFSFSLLGFTDFDITLLSRTSKLVELEISNPSIRFMSDFFESFKKADTTFLPQLEHLTFLDCQTDVLKLSHPGLSARWYAQHRAEFARLETVRLEFSESLSNFPEDALLPFQKLAADGMNICIKGGNDIRDFIPVVE</sequence>
<keyword evidence="2" id="KW-1185">Reference proteome</keyword>
<dbReference type="EMBL" id="JARKIE010000002">
    <property type="protein sequence ID" value="KAJ7709442.1"/>
    <property type="molecule type" value="Genomic_DNA"/>
</dbReference>